<organism evidence="1 2">
    <name type="scientific">Paraclostridium sordellii</name>
    <name type="common">Clostridium sordellii</name>
    <dbReference type="NCBI Taxonomy" id="1505"/>
    <lineage>
        <taxon>Bacteria</taxon>
        <taxon>Bacillati</taxon>
        <taxon>Bacillota</taxon>
        <taxon>Clostridia</taxon>
        <taxon>Peptostreptococcales</taxon>
        <taxon>Peptostreptococcaceae</taxon>
        <taxon>Paraclostridium</taxon>
    </lineage>
</organism>
<dbReference type="AlphaFoldDB" id="A0A0C7R2J5"/>
<sequence length="222" mass="26418">METFLFKIDEIKKILNSRDIESIKKSKYKTIPAKDIRKETKKISELYNYYVKLVKKVKRYLVDGDCIFLETTEHSTNKLVCLMIKINKSEIEEFMKVDIRVLTGDTKDTYMNCTYYNIEKRGILYINEFTSGKPKFGYGRIILSNLDYIVNKINIILDYYNHYNDNCIFNYIQYIEGIAIPFKSIISQENLNKIYRKYGFIINEKDGMKIKKEIQIKECLCI</sequence>
<accession>A0A0C7R2J5</accession>
<evidence type="ECO:0000313" key="1">
    <source>
        <dbReference type="EMBL" id="CEQ03065.1"/>
    </source>
</evidence>
<dbReference type="RefSeq" id="WP_055334065.1">
    <property type="nucleotide sequence ID" value="NZ_CDNF01000003.1"/>
</dbReference>
<reference evidence="1 2" key="1">
    <citation type="submission" date="2015-01" db="EMBL/GenBank/DDBJ databases">
        <authorList>
            <person name="Aslett A.Martin."/>
            <person name="De Silva Nishadi"/>
        </authorList>
    </citation>
    <scope>NUCLEOTIDE SEQUENCE [LARGE SCALE GENOMIC DNA]</scope>
    <source>
        <strain evidence="1 2">R28058</strain>
    </source>
</reference>
<proteinExistence type="predicted"/>
<dbReference type="OrthoDB" id="1758225at2"/>
<evidence type="ECO:0000313" key="2">
    <source>
        <dbReference type="Proteomes" id="UP000049127"/>
    </source>
</evidence>
<protein>
    <submittedName>
        <fullName evidence="1">Uncharacterized protein</fullName>
    </submittedName>
</protein>
<dbReference type="EMBL" id="CEKZ01000003">
    <property type="protein sequence ID" value="CEQ03065.1"/>
    <property type="molecule type" value="Genomic_DNA"/>
</dbReference>
<name>A0A0C7R2J5_PARSO</name>
<gene>
    <name evidence="1" type="ORF">R28058_07981</name>
</gene>
<dbReference type="Proteomes" id="UP000049127">
    <property type="component" value="Unassembled WGS sequence"/>
</dbReference>